<name>A0AAW9NJU1_9BACL</name>
<keyword evidence="12" id="KW-1185">Reference proteome</keyword>
<evidence type="ECO:0000256" key="2">
    <source>
        <dbReference type="ARBA" id="ARBA00009959"/>
    </source>
</evidence>
<keyword evidence="8 9" id="KW-0051">Antiviral defense</keyword>
<accession>A0AAW9NJU1</accession>
<comment type="function">
    <text evidence="9">CRISPR (clustered regularly interspaced short palindromic repeat), is an adaptive immune system that provides protection against mobile genetic elements (viruses, transposable elements and conjugative plasmids). CRISPR clusters contain sequences complementary to antecedent mobile elements and target invading nucleic acids. CRISPR clusters are transcribed and processed into CRISPR RNA (crRNA). Functions as a ssRNA-specific endoribonuclease. Involved in the integration of spacer DNA into the CRISPR cassette.</text>
</comment>
<dbReference type="InterPro" id="IPR021127">
    <property type="entry name" value="CRISPR_associated_Cas2"/>
</dbReference>
<dbReference type="Gene3D" id="3.30.70.240">
    <property type="match status" value="1"/>
</dbReference>
<keyword evidence="3 9" id="KW-0540">Nuclease</keyword>
<dbReference type="Pfam" id="PF09827">
    <property type="entry name" value="CRISPR_Cas2"/>
    <property type="match status" value="1"/>
</dbReference>
<dbReference type="GO" id="GO:0046872">
    <property type="term" value="F:metal ion binding"/>
    <property type="evidence" value="ECO:0007669"/>
    <property type="project" value="UniProtKB-UniRule"/>
</dbReference>
<dbReference type="NCBIfam" id="TIGR01573">
    <property type="entry name" value="cas2"/>
    <property type="match status" value="1"/>
</dbReference>
<dbReference type="GO" id="GO:0043571">
    <property type="term" value="P:maintenance of CRISPR repeat elements"/>
    <property type="evidence" value="ECO:0007669"/>
    <property type="project" value="UniProtKB-UniRule"/>
</dbReference>
<organism evidence="11 12">
    <name type="scientific">Metasolibacillus meyeri</name>
    <dbReference type="NCBI Taxonomy" id="1071052"/>
    <lineage>
        <taxon>Bacteria</taxon>
        <taxon>Bacillati</taxon>
        <taxon>Bacillota</taxon>
        <taxon>Bacilli</taxon>
        <taxon>Bacillales</taxon>
        <taxon>Caryophanaceae</taxon>
        <taxon>Metasolibacillus</taxon>
    </lineage>
</organism>
<evidence type="ECO:0000256" key="3">
    <source>
        <dbReference type="ARBA" id="ARBA00022722"/>
    </source>
</evidence>
<dbReference type="HAMAP" id="MF_01471">
    <property type="entry name" value="Cas2"/>
    <property type="match status" value="1"/>
</dbReference>
<dbReference type="GO" id="GO:0051607">
    <property type="term" value="P:defense response to virus"/>
    <property type="evidence" value="ECO:0007669"/>
    <property type="project" value="UniProtKB-UniRule"/>
</dbReference>
<evidence type="ECO:0000256" key="8">
    <source>
        <dbReference type="ARBA" id="ARBA00023118"/>
    </source>
</evidence>
<protein>
    <recommendedName>
        <fullName evidence="9">CRISPR-associated endoribonuclease Cas2</fullName>
        <ecNumber evidence="9">3.1.-.-</ecNumber>
    </recommendedName>
</protein>
<evidence type="ECO:0000313" key="11">
    <source>
        <dbReference type="EMBL" id="MEC1177367.1"/>
    </source>
</evidence>
<keyword evidence="6 9" id="KW-0378">Hydrolase</keyword>
<comment type="subunit">
    <text evidence="9">Homodimer, forms a heterotetramer with a Cas1 homodimer.</text>
</comment>
<evidence type="ECO:0000313" key="12">
    <source>
        <dbReference type="Proteomes" id="UP001344888"/>
    </source>
</evidence>
<dbReference type="EMBL" id="JARSFG010000003">
    <property type="protein sequence ID" value="MEC1177367.1"/>
    <property type="molecule type" value="Genomic_DNA"/>
</dbReference>
<feature type="binding site" evidence="9">
    <location>
        <position position="8"/>
    </location>
    <ligand>
        <name>Mg(2+)</name>
        <dbReference type="ChEBI" id="CHEBI:18420"/>
        <note>catalytic</note>
    </ligand>
</feature>
<dbReference type="PANTHER" id="PTHR34405">
    <property type="entry name" value="CRISPR-ASSOCIATED ENDORIBONUCLEASE CAS2"/>
    <property type="match status" value="1"/>
</dbReference>
<dbReference type="AlphaFoldDB" id="A0AAW9NJU1"/>
<dbReference type="EC" id="3.1.-.-" evidence="9"/>
<dbReference type="RefSeq" id="WP_326121681.1">
    <property type="nucleotide sequence ID" value="NZ_JARSFG010000003.1"/>
</dbReference>
<dbReference type="Proteomes" id="UP001344888">
    <property type="component" value="Unassembled WGS sequence"/>
</dbReference>
<comment type="cofactor">
    <cofactor evidence="1 9">
        <name>Mg(2+)</name>
        <dbReference type="ChEBI" id="CHEBI:18420"/>
    </cofactor>
</comment>
<evidence type="ECO:0000256" key="10">
    <source>
        <dbReference type="PIRNR" id="PIRNR032582"/>
    </source>
</evidence>
<gene>
    <name evidence="9 11" type="primary">cas2</name>
    <name evidence="11" type="ORF">P9B03_02625</name>
</gene>
<keyword evidence="4 9" id="KW-0479">Metal-binding</keyword>
<keyword evidence="5 9" id="KW-0255">Endonuclease</keyword>
<evidence type="ECO:0000256" key="5">
    <source>
        <dbReference type="ARBA" id="ARBA00022759"/>
    </source>
</evidence>
<dbReference type="CDD" id="cd09725">
    <property type="entry name" value="Cas2_I_II_III"/>
    <property type="match status" value="1"/>
</dbReference>
<dbReference type="PANTHER" id="PTHR34405:SF3">
    <property type="entry name" value="CRISPR-ASSOCIATED ENDORIBONUCLEASE CAS2 3"/>
    <property type="match status" value="1"/>
</dbReference>
<sequence length="96" mass="10847">MLILVTYDVQTSTTGGAKRLRHVAKKCGEYGIRVQNSVFECVVDATQYKQLQLALEKIIDPEKDSLRFYNLGNKYNSKVIHIGAKETLDVEAPLIF</sequence>
<dbReference type="InterPro" id="IPR019199">
    <property type="entry name" value="Virulence_VapD/CRISPR_Cas2"/>
</dbReference>
<evidence type="ECO:0000256" key="4">
    <source>
        <dbReference type="ARBA" id="ARBA00022723"/>
    </source>
</evidence>
<evidence type="ECO:0000256" key="7">
    <source>
        <dbReference type="ARBA" id="ARBA00022842"/>
    </source>
</evidence>
<dbReference type="PIRSF" id="PIRSF032582">
    <property type="entry name" value="Cas2"/>
    <property type="match status" value="1"/>
</dbReference>
<dbReference type="GO" id="GO:0004521">
    <property type="term" value="F:RNA endonuclease activity"/>
    <property type="evidence" value="ECO:0007669"/>
    <property type="project" value="UniProtKB-UniRule"/>
</dbReference>
<evidence type="ECO:0000256" key="6">
    <source>
        <dbReference type="ARBA" id="ARBA00022801"/>
    </source>
</evidence>
<dbReference type="SUPFAM" id="SSF143430">
    <property type="entry name" value="TTP0101/SSO1404-like"/>
    <property type="match status" value="1"/>
</dbReference>
<proteinExistence type="inferred from homology"/>
<keyword evidence="7 9" id="KW-0460">Magnesium</keyword>
<comment type="caution">
    <text evidence="11">The sequence shown here is derived from an EMBL/GenBank/DDBJ whole genome shotgun (WGS) entry which is preliminary data.</text>
</comment>
<dbReference type="GO" id="GO:0016787">
    <property type="term" value="F:hydrolase activity"/>
    <property type="evidence" value="ECO:0007669"/>
    <property type="project" value="UniProtKB-KW"/>
</dbReference>
<evidence type="ECO:0000256" key="9">
    <source>
        <dbReference type="HAMAP-Rule" id="MF_01471"/>
    </source>
</evidence>
<comment type="similarity">
    <text evidence="2 9 10">Belongs to the CRISPR-associated endoribonuclease Cas2 protein family.</text>
</comment>
<evidence type="ECO:0000256" key="1">
    <source>
        <dbReference type="ARBA" id="ARBA00001946"/>
    </source>
</evidence>
<reference evidence="11 12" key="1">
    <citation type="submission" date="2023-03" db="EMBL/GenBank/DDBJ databases">
        <title>Bacillus Genome Sequencing.</title>
        <authorList>
            <person name="Dunlap C."/>
        </authorList>
    </citation>
    <scope>NUCLEOTIDE SEQUENCE [LARGE SCALE GENOMIC DNA]</scope>
    <source>
        <strain evidence="11 12">B-59205</strain>
    </source>
</reference>